<dbReference type="PROSITE" id="PS51257">
    <property type="entry name" value="PROKAR_LIPOPROTEIN"/>
    <property type="match status" value="1"/>
</dbReference>
<keyword evidence="1" id="KW-0378">Hydrolase</keyword>
<dbReference type="Pfam" id="PF12146">
    <property type="entry name" value="Hydrolase_4"/>
    <property type="match status" value="1"/>
</dbReference>
<comment type="caution">
    <text evidence="3">The sequence shown here is derived from an EMBL/GenBank/DDBJ whole genome shotgun (WGS) entry which is preliminary data.</text>
</comment>
<evidence type="ECO:0000313" key="3">
    <source>
        <dbReference type="EMBL" id="RED24705.1"/>
    </source>
</evidence>
<dbReference type="PANTHER" id="PTHR43798:SF33">
    <property type="entry name" value="HYDROLASE, PUTATIVE (AFU_ORTHOLOGUE AFUA_2G14860)-RELATED"/>
    <property type="match status" value="1"/>
</dbReference>
<organism evidence="3 4">
    <name type="scientific">Flavobacterium cutihirudinis</name>
    <dbReference type="NCBI Taxonomy" id="1265740"/>
    <lineage>
        <taxon>Bacteria</taxon>
        <taxon>Pseudomonadati</taxon>
        <taxon>Bacteroidota</taxon>
        <taxon>Flavobacteriia</taxon>
        <taxon>Flavobacteriales</taxon>
        <taxon>Flavobacteriaceae</taxon>
        <taxon>Flavobacterium</taxon>
    </lineage>
</organism>
<dbReference type="GO" id="GO:0006508">
    <property type="term" value="P:proteolysis"/>
    <property type="evidence" value="ECO:0007669"/>
    <property type="project" value="InterPro"/>
</dbReference>
<dbReference type="InterPro" id="IPR022742">
    <property type="entry name" value="Hydrolase_4"/>
</dbReference>
<dbReference type="InterPro" id="IPR002410">
    <property type="entry name" value="Peptidase_S33"/>
</dbReference>
<dbReference type="GO" id="GO:0016020">
    <property type="term" value="C:membrane"/>
    <property type="evidence" value="ECO:0007669"/>
    <property type="project" value="TreeGrafter"/>
</dbReference>
<dbReference type="InterPro" id="IPR050266">
    <property type="entry name" value="AB_hydrolase_sf"/>
</dbReference>
<dbReference type="AlphaFoldDB" id="A0A3D9FV90"/>
<evidence type="ECO:0000313" key="4">
    <source>
        <dbReference type="Proteomes" id="UP000257004"/>
    </source>
</evidence>
<keyword evidence="4" id="KW-1185">Reference proteome</keyword>
<gene>
    <name evidence="3" type="ORF">BD847_1440</name>
</gene>
<reference evidence="3 4" key="1">
    <citation type="submission" date="2018-07" db="EMBL/GenBank/DDBJ databases">
        <title>Genomic Encyclopedia of Archaeal and Bacterial Type Strains, Phase II (KMG-II): from individual species to whole genera.</title>
        <authorList>
            <person name="Goeker M."/>
        </authorList>
    </citation>
    <scope>NUCLEOTIDE SEQUENCE [LARGE SCALE GENOMIC DNA]</scope>
    <source>
        <strain evidence="3 4">DSM 25795</strain>
    </source>
</reference>
<protein>
    <submittedName>
        <fullName evidence="3">Proline iminopeptidase</fullName>
    </submittedName>
</protein>
<dbReference type="RefSeq" id="WP_115887577.1">
    <property type="nucleotide sequence ID" value="NZ_QRDQ01000008.1"/>
</dbReference>
<proteinExistence type="predicted"/>
<feature type="domain" description="Serine aminopeptidase S33" evidence="2">
    <location>
        <begin position="66"/>
        <end position="170"/>
    </location>
</feature>
<dbReference type="Proteomes" id="UP000257004">
    <property type="component" value="Unassembled WGS sequence"/>
</dbReference>
<evidence type="ECO:0000259" key="2">
    <source>
        <dbReference type="Pfam" id="PF12146"/>
    </source>
</evidence>
<dbReference type="Gene3D" id="3.40.50.1820">
    <property type="entry name" value="alpha/beta hydrolase"/>
    <property type="match status" value="1"/>
</dbReference>
<dbReference type="GO" id="GO:0008233">
    <property type="term" value="F:peptidase activity"/>
    <property type="evidence" value="ECO:0007669"/>
    <property type="project" value="InterPro"/>
</dbReference>
<dbReference type="PRINTS" id="PR00793">
    <property type="entry name" value="PROAMNOPTASE"/>
</dbReference>
<dbReference type="SUPFAM" id="SSF53474">
    <property type="entry name" value="alpha/beta-Hydrolases"/>
    <property type="match status" value="1"/>
</dbReference>
<dbReference type="InterPro" id="IPR029058">
    <property type="entry name" value="AB_hydrolase_fold"/>
</dbReference>
<dbReference type="OrthoDB" id="9796770at2"/>
<sequence length="330" mass="37001">MKTNLLYSAAIAVSIFFFLGCENENDIDGIGNLVPKTVDQDPTLPSISVNGTQLHAETFGNPNNPMLIFLHGGPGSDYRNGLNVQQLATDGYYVVFYDQRGSGLSKRHDKNSYSIQLVLDDLTEVIKYYRTSPQQKVFLLGHSWGAMLGAAYVNSYPDKIDGLILAEPGGLNKKLLDDYGEMSRKINIFSEVTSNLLYVDQFLTGKENQHEILDYKYGISSSFSYAKGNKEGIPGPSPFWRIGTTVLESFTDIAENDGFDFTTNLDQYTTKVLFLYGELNQSYGLSFAQKEAAYFPVSEIEEVKGTGHEMIYFKWENVHPIVLNYLNQLK</sequence>
<dbReference type="PANTHER" id="PTHR43798">
    <property type="entry name" value="MONOACYLGLYCEROL LIPASE"/>
    <property type="match status" value="1"/>
</dbReference>
<accession>A0A3D9FV90</accession>
<dbReference type="EMBL" id="QRDQ01000008">
    <property type="protein sequence ID" value="RED24705.1"/>
    <property type="molecule type" value="Genomic_DNA"/>
</dbReference>
<evidence type="ECO:0000256" key="1">
    <source>
        <dbReference type="ARBA" id="ARBA00022801"/>
    </source>
</evidence>
<name>A0A3D9FV90_9FLAO</name>